<dbReference type="Pfam" id="PF20769">
    <property type="entry name" value="YPEB_N"/>
    <property type="match status" value="1"/>
</dbReference>
<dbReference type="InterPro" id="IPR014239">
    <property type="entry name" value="YpeB_PepSY1-2"/>
</dbReference>
<sequence>MTRNVIIGLLTVALIGSIFWAYQEREQKLALQINSENNYQRAFHDLAFHIDQIEDQLGSTLAMNTRRQLTPSLAEVWRVTSLAQDEFGQLPLSSIDNTQTEEFLYNLSKFSYRTSIRDLDKEPLTEEEYQKLENLYGLSKEIRKEIRHSQAQVLANGESWLDIEKEMNAKQTPESSGVLSNFEIMNKSVEGYSEIEWGPENASMRDINGQLKKALTGKKISKEEAKKIARDYLNIEEDIMINITEAGDSLQYPAYTLEIDDPDHQKNYYMDISIHGGKPIWFLQDRQIEERKISLNEASELGKKYLEKQNYKGMQLVDSKQYDSVGVLEFVYVDEDVRVYTDSIMLEVALDDGDILGYEAKDYIINHKERDIPNPSISIEEARKNINPRVEVMEEHVGLIKNELGKEVLCYEFLGVINDETYRIFINAEDGEEEFVQRLPQSESMHHYE</sequence>
<keyword evidence="5" id="KW-1185">Reference proteome</keyword>
<name>A0A162ELF2_9BACI</name>
<organism evidence="4 5">
    <name type="scientific">Alkalihalobacillus trypoxylicola</name>
    <dbReference type="NCBI Taxonomy" id="519424"/>
    <lineage>
        <taxon>Bacteria</taxon>
        <taxon>Bacillati</taxon>
        <taxon>Bacillota</taxon>
        <taxon>Bacilli</taxon>
        <taxon>Bacillales</taxon>
        <taxon>Bacillaceae</taxon>
        <taxon>Alkalihalobacillus</taxon>
    </lineage>
</organism>
<dbReference type="EMBL" id="LTAO01000009">
    <property type="protein sequence ID" value="KYG33177.1"/>
    <property type="molecule type" value="Genomic_DNA"/>
</dbReference>
<evidence type="ECO:0000259" key="3">
    <source>
        <dbReference type="Pfam" id="PF20769"/>
    </source>
</evidence>
<feature type="domain" description="PepSY" evidence="1">
    <location>
        <begin position="377"/>
        <end position="433"/>
    </location>
</feature>
<proteinExistence type="predicted"/>
<dbReference type="STRING" id="519424.AZF04_17400"/>
<dbReference type="OrthoDB" id="2372097at2"/>
<dbReference type="AlphaFoldDB" id="A0A162ELF2"/>
<dbReference type="Pfam" id="PF03413">
    <property type="entry name" value="PepSY"/>
    <property type="match status" value="1"/>
</dbReference>
<dbReference type="Proteomes" id="UP000075806">
    <property type="component" value="Unassembled WGS sequence"/>
</dbReference>
<accession>A0A162ELF2</accession>
<protein>
    <submittedName>
        <fullName evidence="4">Germination protein YpeB</fullName>
    </submittedName>
</protein>
<evidence type="ECO:0000313" key="5">
    <source>
        <dbReference type="Proteomes" id="UP000075806"/>
    </source>
</evidence>
<dbReference type="GO" id="GO:0009847">
    <property type="term" value="P:spore germination"/>
    <property type="evidence" value="ECO:0007669"/>
    <property type="project" value="InterPro"/>
</dbReference>
<dbReference type="InterPro" id="IPR025711">
    <property type="entry name" value="PepSY"/>
</dbReference>
<comment type="caution">
    <text evidence="4">The sequence shown here is derived from an EMBL/GenBank/DDBJ whole genome shotgun (WGS) entry which is preliminary data.</text>
</comment>
<evidence type="ECO:0000259" key="2">
    <source>
        <dbReference type="Pfam" id="PF14620"/>
    </source>
</evidence>
<dbReference type="InterPro" id="IPR048402">
    <property type="entry name" value="YpeB_N"/>
</dbReference>
<evidence type="ECO:0000313" key="4">
    <source>
        <dbReference type="EMBL" id="KYG33177.1"/>
    </source>
</evidence>
<evidence type="ECO:0000259" key="1">
    <source>
        <dbReference type="Pfam" id="PF03413"/>
    </source>
</evidence>
<feature type="domain" description="Sporulation protein YpeB N-terminal" evidence="3">
    <location>
        <begin position="28"/>
        <end position="161"/>
    </location>
</feature>
<feature type="domain" description="Sporulation protein YpeB PepSY1 and PepSY2" evidence="2">
    <location>
        <begin position="180"/>
        <end position="373"/>
    </location>
</feature>
<dbReference type="NCBIfam" id="TIGR02889">
    <property type="entry name" value="spore_YpeB"/>
    <property type="match status" value="1"/>
</dbReference>
<dbReference type="Pfam" id="PF14620">
    <property type="entry name" value="YPEB_PepSY1-2"/>
    <property type="match status" value="1"/>
</dbReference>
<reference evidence="4" key="1">
    <citation type="submission" date="2016-02" db="EMBL/GenBank/DDBJ databases">
        <title>Genome sequence of Bacillus trypoxylicola KCTC 13244(T).</title>
        <authorList>
            <person name="Jeong H."/>
            <person name="Park S.-H."/>
            <person name="Choi S.-K."/>
        </authorList>
    </citation>
    <scope>NUCLEOTIDE SEQUENCE [LARGE SCALE GENOMIC DNA]</scope>
    <source>
        <strain evidence="4">KCTC 13244</strain>
    </source>
</reference>
<gene>
    <name evidence="4" type="ORF">AZF04_17400</name>
</gene>